<comment type="caution">
    <text evidence="1">The sequence shown here is derived from an EMBL/GenBank/DDBJ whole genome shotgun (WGS) entry which is preliminary data.</text>
</comment>
<proteinExistence type="predicted"/>
<gene>
    <name evidence="1" type="ORF">JL09_g6468</name>
</gene>
<protein>
    <submittedName>
        <fullName evidence="1">Uncharacterized protein</fullName>
    </submittedName>
</protein>
<dbReference type="Proteomes" id="UP000029867">
    <property type="component" value="Unassembled WGS sequence"/>
</dbReference>
<dbReference type="EMBL" id="JQFK01001699">
    <property type="protein sequence ID" value="KGK34385.1"/>
    <property type="molecule type" value="Genomic_DNA"/>
</dbReference>
<sequence>MLGVDSNRCSKMFKDWSLKVLLNGRLRIKSYKQTIAIADNDLIDNSLEDKNWEHSKLNNIKINNKTENSLDRVLKKRKS</sequence>
<evidence type="ECO:0000313" key="2">
    <source>
        <dbReference type="Proteomes" id="UP000029867"/>
    </source>
</evidence>
<evidence type="ECO:0000313" key="1">
    <source>
        <dbReference type="EMBL" id="KGK34385.1"/>
    </source>
</evidence>
<accession>A0A099NPF4</accession>
<dbReference type="HOGENOM" id="CLU_2722568_0_0_1"/>
<organism evidence="1 2">
    <name type="scientific">Pichia kudriavzevii</name>
    <name type="common">Yeast</name>
    <name type="synonym">Issatchenkia orientalis</name>
    <dbReference type="NCBI Taxonomy" id="4909"/>
    <lineage>
        <taxon>Eukaryota</taxon>
        <taxon>Fungi</taxon>
        <taxon>Dikarya</taxon>
        <taxon>Ascomycota</taxon>
        <taxon>Saccharomycotina</taxon>
        <taxon>Pichiomycetes</taxon>
        <taxon>Pichiales</taxon>
        <taxon>Pichiaceae</taxon>
        <taxon>Pichia</taxon>
    </lineage>
</organism>
<dbReference type="VEuPathDB" id="FungiDB:C5L36_0C06540"/>
<dbReference type="AlphaFoldDB" id="A0A099NPF4"/>
<name>A0A099NPF4_PICKU</name>
<reference evidence="2" key="1">
    <citation type="journal article" date="2014" name="Microb. Cell Fact.">
        <title>Exploiting Issatchenkia orientalis SD108 for succinic acid production.</title>
        <authorList>
            <person name="Xiao H."/>
            <person name="Shao Z."/>
            <person name="Jiang Y."/>
            <person name="Dole S."/>
            <person name="Zhao H."/>
        </authorList>
    </citation>
    <scope>NUCLEOTIDE SEQUENCE [LARGE SCALE GENOMIC DNA]</scope>
    <source>
        <strain evidence="2">SD108</strain>
    </source>
</reference>